<dbReference type="SUPFAM" id="SSF47819">
    <property type="entry name" value="HRDC-like"/>
    <property type="match status" value="1"/>
</dbReference>
<evidence type="ECO:0000256" key="3">
    <source>
        <dbReference type="ARBA" id="ARBA00025724"/>
    </source>
</evidence>
<dbReference type="PANTHER" id="PTHR21297">
    <property type="entry name" value="DNA-DIRECTED RNA POLYMERASE II"/>
    <property type="match status" value="1"/>
</dbReference>
<feature type="domain" description="RNA polymerase Rpb4/RPC9 core" evidence="4">
    <location>
        <begin position="27"/>
        <end position="148"/>
    </location>
</feature>
<dbReference type="InterPro" id="IPR045222">
    <property type="entry name" value="Rpb4-like"/>
</dbReference>
<sequence>MSLAGQSSTSREDEESLEVGVEMKLGEVFASAQVIVNTDVSDLLAEYENTMKAEEGQAYMPNKCFQATREYVDRFKSLKKRATVATIQKMLLDDYKLSEFEKGLLINLAPEEVEEAKALVPSLEDETRFTDEIIERMLEDMKVHKEFE</sequence>
<reference evidence="5" key="1">
    <citation type="submission" date="2014-05" db="EMBL/GenBank/DDBJ databases">
        <title>The transcriptome of the halophilic microalga Tetraselmis sp. GSL018 isolated from the Great Salt Lake, Utah.</title>
        <authorList>
            <person name="Jinkerson R.E."/>
            <person name="D'Adamo S."/>
            <person name="Posewitz M.C."/>
        </authorList>
    </citation>
    <scope>NUCLEOTIDE SEQUENCE</scope>
    <source>
        <strain evidence="5">GSL018</strain>
    </source>
</reference>
<evidence type="ECO:0000313" key="5">
    <source>
        <dbReference type="EMBL" id="JAC76935.1"/>
    </source>
</evidence>
<comment type="subcellular location">
    <subcellularLocation>
        <location evidence="1">Nucleus</location>
    </subcellularLocation>
</comment>
<name>A0A061S1Y2_9CHLO</name>
<keyword evidence="5" id="KW-0240">DNA-directed RNA polymerase</keyword>
<dbReference type="Gene3D" id="1.20.1250.40">
    <property type="match status" value="1"/>
</dbReference>
<accession>A0A061S1Y2</accession>
<dbReference type="Pfam" id="PF03874">
    <property type="entry name" value="RNA_pol_Rpb4"/>
    <property type="match status" value="1"/>
</dbReference>
<evidence type="ECO:0000256" key="2">
    <source>
        <dbReference type="ARBA" id="ARBA00023242"/>
    </source>
</evidence>
<dbReference type="InterPro" id="IPR005574">
    <property type="entry name" value="Rpb4/RPC9"/>
</dbReference>
<dbReference type="SMART" id="SM00657">
    <property type="entry name" value="RPOL4c"/>
    <property type="match status" value="1"/>
</dbReference>
<dbReference type="GO" id="GO:0000166">
    <property type="term" value="F:nucleotide binding"/>
    <property type="evidence" value="ECO:0007669"/>
    <property type="project" value="InterPro"/>
</dbReference>
<dbReference type="InterPro" id="IPR006590">
    <property type="entry name" value="RNA_pol_Rpb4/RPC9_core"/>
</dbReference>
<dbReference type="InterPro" id="IPR010997">
    <property type="entry name" value="HRDC-like_sf"/>
</dbReference>
<dbReference type="EMBL" id="GBEZ01008615">
    <property type="protein sequence ID" value="JAC76935.1"/>
    <property type="molecule type" value="Transcribed_RNA"/>
</dbReference>
<keyword evidence="2" id="KW-0539">Nucleus</keyword>
<gene>
    <name evidence="5" type="primary">RPB4</name>
    <name evidence="5" type="ORF">TSPGSL018_18880</name>
</gene>
<protein>
    <submittedName>
        <fullName evidence="5">DNA-directed RNA polymerase II subunit D</fullName>
    </submittedName>
</protein>
<evidence type="ECO:0000256" key="1">
    <source>
        <dbReference type="ARBA" id="ARBA00004123"/>
    </source>
</evidence>
<dbReference type="GO" id="GO:0000428">
    <property type="term" value="C:DNA-directed RNA polymerase complex"/>
    <property type="evidence" value="ECO:0007669"/>
    <property type="project" value="UniProtKB-KW"/>
</dbReference>
<keyword evidence="5" id="KW-0804">Transcription</keyword>
<proteinExistence type="inferred from homology"/>
<dbReference type="AlphaFoldDB" id="A0A061S1Y2"/>
<evidence type="ECO:0000259" key="4">
    <source>
        <dbReference type="SMART" id="SM00657"/>
    </source>
</evidence>
<dbReference type="GO" id="GO:0006352">
    <property type="term" value="P:DNA-templated transcription initiation"/>
    <property type="evidence" value="ECO:0007669"/>
    <property type="project" value="InterPro"/>
</dbReference>
<dbReference type="InterPro" id="IPR038324">
    <property type="entry name" value="Rpb4/RPC9_sf"/>
</dbReference>
<dbReference type="GO" id="GO:0005634">
    <property type="term" value="C:nucleus"/>
    <property type="evidence" value="ECO:0007669"/>
    <property type="project" value="UniProtKB-SubCell"/>
</dbReference>
<comment type="similarity">
    <text evidence="3">Belongs to the eukaryotic RPB4 RNA polymerase subunit family.</text>
</comment>
<organism evidence="5">
    <name type="scientific">Tetraselmis sp. GSL018</name>
    <dbReference type="NCBI Taxonomy" id="582737"/>
    <lineage>
        <taxon>Eukaryota</taxon>
        <taxon>Viridiplantae</taxon>
        <taxon>Chlorophyta</taxon>
        <taxon>core chlorophytes</taxon>
        <taxon>Chlorodendrophyceae</taxon>
        <taxon>Chlorodendrales</taxon>
        <taxon>Chlorodendraceae</taxon>
        <taxon>Tetraselmis</taxon>
    </lineage>
</organism>